<dbReference type="Pfam" id="PF02469">
    <property type="entry name" value="Fasciclin"/>
    <property type="match status" value="2"/>
</dbReference>
<sequence length="330" mass="34101">QSLTSVLGAHSQLSSLVTLVNTQAPLVSTLNNAKNVTLLAPSNDAVMKFLNSSAGTQAVATPGALTALLQYHVVNGAFKSNAITLTPVFPSTLLTNSSFTNVTGGQVVEFAAGQGGGVTIFSGLRTPSFITTADLTFDGGVIHIIDTVLMIPPTVSVMASTNLTIVNSFTNPTAFASAITSAGLWPTIDTTPNITIFAPTNDALSASSVKNLTSSQLESVLKYHVVPAVEYSSRLSTMNLPTLEGDDVNITVSGTLNSVMVNQANVVVANVIIANGVLHIIDRYRSFLPAKSNSSSNSSGAKTSASTVNASLNMKSSSFAALAFWASLTL</sequence>
<dbReference type="GO" id="GO:0005615">
    <property type="term" value="C:extracellular space"/>
    <property type="evidence" value="ECO:0007669"/>
    <property type="project" value="TreeGrafter"/>
</dbReference>
<proteinExistence type="predicted"/>
<dbReference type="SMART" id="SM00554">
    <property type="entry name" value="FAS1"/>
    <property type="match status" value="2"/>
</dbReference>
<dbReference type="Gene3D" id="2.30.180.10">
    <property type="entry name" value="FAS1 domain"/>
    <property type="match status" value="2"/>
</dbReference>
<evidence type="ECO:0000313" key="2">
    <source>
        <dbReference type="EMBL" id="KAF8878019.1"/>
    </source>
</evidence>
<dbReference type="GO" id="GO:0000329">
    <property type="term" value="C:fungal-type vacuole membrane"/>
    <property type="evidence" value="ECO:0007669"/>
    <property type="project" value="TreeGrafter"/>
</dbReference>
<feature type="domain" description="FAS1" evidence="1">
    <location>
        <begin position="159"/>
        <end position="285"/>
    </location>
</feature>
<gene>
    <name evidence="2" type="ORF">CPB84DRAFT_1794472</name>
</gene>
<dbReference type="InterPro" id="IPR036378">
    <property type="entry name" value="FAS1_dom_sf"/>
</dbReference>
<dbReference type="SUPFAM" id="SSF82153">
    <property type="entry name" value="FAS1 domain"/>
    <property type="match status" value="2"/>
</dbReference>
<dbReference type="PANTHER" id="PTHR10900">
    <property type="entry name" value="PERIOSTIN-RELATED"/>
    <property type="match status" value="1"/>
</dbReference>
<dbReference type="Proteomes" id="UP000724874">
    <property type="component" value="Unassembled WGS sequence"/>
</dbReference>
<dbReference type="OrthoDB" id="286301at2759"/>
<dbReference type="PROSITE" id="PS50213">
    <property type="entry name" value="FAS1"/>
    <property type="match status" value="2"/>
</dbReference>
<organism evidence="2 3">
    <name type="scientific">Gymnopilus junonius</name>
    <name type="common">Spectacular rustgill mushroom</name>
    <name type="synonym">Gymnopilus spectabilis subsp. junonius</name>
    <dbReference type="NCBI Taxonomy" id="109634"/>
    <lineage>
        <taxon>Eukaryota</taxon>
        <taxon>Fungi</taxon>
        <taxon>Dikarya</taxon>
        <taxon>Basidiomycota</taxon>
        <taxon>Agaricomycotina</taxon>
        <taxon>Agaricomycetes</taxon>
        <taxon>Agaricomycetidae</taxon>
        <taxon>Agaricales</taxon>
        <taxon>Agaricineae</taxon>
        <taxon>Hymenogastraceae</taxon>
        <taxon>Gymnopilus</taxon>
    </lineage>
</organism>
<dbReference type="GO" id="GO:0016236">
    <property type="term" value="P:macroautophagy"/>
    <property type="evidence" value="ECO:0007669"/>
    <property type="project" value="TreeGrafter"/>
</dbReference>
<evidence type="ECO:0000259" key="1">
    <source>
        <dbReference type="PROSITE" id="PS50213"/>
    </source>
</evidence>
<dbReference type="InterPro" id="IPR000782">
    <property type="entry name" value="FAS1_domain"/>
</dbReference>
<feature type="non-terminal residue" evidence="2">
    <location>
        <position position="330"/>
    </location>
</feature>
<dbReference type="PANTHER" id="PTHR10900:SF77">
    <property type="entry name" value="FI19380P1"/>
    <property type="match status" value="1"/>
</dbReference>
<dbReference type="InterPro" id="IPR050904">
    <property type="entry name" value="Adhesion/Biosynth-related"/>
</dbReference>
<comment type="caution">
    <text evidence="2">The sequence shown here is derived from an EMBL/GenBank/DDBJ whole genome shotgun (WGS) entry which is preliminary data.</text>
</comment>
<dbReference type="EMBL" id="JADNYJ010000163">
    <property type="protein sequence ID" value="KAF8878019.1"/>
    <property type="molecule type" value="Genomic_DNA"/>
</dbReference>
<keyword evidence="3" id="KW-1185">Reference proteome</keyword>
<protein>
    <submittedName>
        <fullName evidence="2">FAS1 domain-containing protein</fullName>
    </submittedName>
</protein>
<evidence type="ECO:0000313" key="3">
    <source>
        <dbReference type="Proteomes" id="UP000724874"/>
    </source>
</evidence>
<accession>A0A9P5NCU6</accession>
<name>A0A9P5NCU6_GYMJU</name>
<reference evidence="2" key="1">
    <citation type="submission" date="2020-11" db="EMBL/GenBank/DDBJ databases">
        <authorList>
            <consortium name="DOE Joint Genome Institute"/>
            <person name="Ahrendt S."/>
            <person name="Riley R."/>
            <person name="Andreopoulos W."/>
            <person name="LaButti K."/>
            <person name="Pangilinan J."/>
            <person name="Ruiz-duenas F.J."/>
            <person name="Barrasa J.M."/>
            <person name="Sanchez-Garcia M."/>
            <person name="Camarero S."/>
            <person name="Miyauchi S."/>
            <person name="Serrano A."/>
            <person name="Linde D."/>
            <person name="Babiker R."/>
            <person name="Drula E."/>
            <person name="Ayuso-Fernandez I."/>
            <person name="Pacheco R."/>
            <person name="Padilla G."/>
            <person name="Ferreira P."/>
            <person name="Barriuso J."/>
            <person name="Kellner H."/>
            <person name="Castanera R."/>
            <person name="Alfaro M."/>
            <person name="Ramirez L."/>
            <person name="Pisabarro A.G."/>
            <person name="Kuo A."/>
            <person name="Tritt A."/>
            <person name="Lipzen A."/>
            <person name="He G."/>
            <person name="Yan M."/>
            <person name="Ng V."/>
            <person name="Cullen D."/>
            <person name="Martin F."/>
            <person name="Rosso M.-N."/>
            <person name="Henrissat B."/>
            <person name="Hibbett D."/>
            <person name="Martinez A.T."/>
            <person name="Grigoriev I.V."/>
        </authorList>
    </citation>
    <scope>NUCLEOTIDE SEQUENCE</scope>
    <source>
        <strain evidence="2">AH 44721</strain>
    </source>
</reference>
<feature type="domain" description="FAS1" evidence="1">
    <location>
        <begin position="1"/>
        <end position="149"/>
    </location>
</feature>
<dbReference type="AlphaFoldDB" id="A0A9P5NCU6"/>